<feature type="compositionally biased region" description="Basic residues" evidence="2">
    <location>
        <begin position="16"/>
        <end position="26"/>
    </location>
</feature>
<evidence type="ECO:0000256" key="2">
    <source>
        <dbReference type="SAM" id="MobiDB-lite"/>
    </source>
</evidence>
<feature type="compositionally biased region" description="Acidic residues" evidence="2">
    <location>
        <begin position="81"/>
        <end position="92"/>
    </location>
</feature>
<dbReference type="AlphaFoldDB" id="A0AAW2FHD6"/>
<accession>A0AAW2FHD6</accession>
<feature type="compositionally biased region" description="Polar residues" evidence="2">
    <location>
        <begin position="94"/>
        <end position="103"/>
    </location>
</feature>
<evidence type="ECO:0000313" key="4">
    <source>
        <dbReference type="Proteomes" id="UP001430953"/>
    </source>
</evidence>
<feature type="compositionally biased region" description="Basic and acidic residues" evidence="2">
    <location>
        <begin position="360"/>
        <end position="370"/>
    </location>
</feature>
<evidence type="ECO:0000256" key="1">
    <source>
        <dbReference type="SAM" id="Coils"/>
    </source>
</evidence>
<keyword evidence="1" id="KW-0175">Coiled coil</keyword>
<gene>
    <name evidence="3" type="ORF">PUN28_011907</name>
</gene>
<comment type="caution">
    <text evidence="3">The sequence shown here is derived from an EMBL/GenBank/DDBJ whole genome shotgun (WGS) entry which is preliminary data.</text>
</comment>
<sequence length="459" mass="50962">MKVVKSAKESQQGPKTKPKAGPKSKTKQPADKSVPLVYIRPVAGSPPPQNVAAKGEGTAITTPTATEDDELRFSRWSSDVNMDDINDPEEIVSSDASIRTTASGAAKRTRKNYDRQLKASKKTMWEDDLSTSEDDVASKYLLDETPQAKRGRPITTGKGVAILAIQEKSRELESLRKKIEVMKKIAEGGYDPAEFKGKKRSVMAEKLEKESADMPIRALIKGILRSTKKIDEVATKSKNLKGGFIRSLRESALKIEVGIDAMSKKVLPGNDANDQETAQLRSEIQRLEEELRQAKDAAKMPYPPNPRLSTCEKDSPVFEAMEIEAIEGPSVILPPRNEWPKAIRPAIQGQRKTLSDDEDRVTRQRSKDPPRFSCTKQSDRDVESIIDAKLSVFAKVIKTQMQEMFASFKEQIMPLTSFSNGTQMSAPLAPTSKDGKMGHSMSRKENREASKTRRREAST</sequence>
<organism evidence="3 4">
    <name type="scientific">Cardiocondyla obscurior</name>
    <dbReference type="NCBI Taxonomy" id="286306"/>
    <lineage>
        <taxon>Eukaryota</taxon>
        <taxon>Metazoa</taxon>
        <taxon>Ecdysozoa</taxon>
        <taxon>Arthropoda</taxon>
        <taxon>Hexapoda</taxon>
        <taxon>Insecta</taxon>
        <taxon>Pterygota</taxon>
        <taxon>Neoptera</taxon>
        <taxon>Endopterygota</taxon>
        <taxon>Hymenoptera</taxon>
        <taxon>Apocrita</taxon>
        <taxon>Aculeata</taxon>
        <taxon>Formicoidea</taxon>
        <taxon>Formicidae</taxon>
        <taxon>Myrmicinae</taxon>
        <taxon>Cardiocondyla</taxon>
    </lineage>
</organism>
<dbReference type="EMBL" id="JADYXP020000011">
    <property type="protein sequence ID" value="KAL0114873.1"/>
    <property type="molecule type" value="Genomic_DNA"/>
</dbReference>
<feature type="compositionally biased region" description="Basic and acidic residues" evidence="2">
    <location>
        <begin position="433"/>
        <end position="459"/>
    </location>
</feature>
<name>A0AAW2FHD6_9HYME</name>
<feature type="coiled-coil region" evidence="1">
    <location>
        <begin position="270"/>
        <end position="297"/>
    </location>
</feature>
<keyword evidence="4" id="KW-1185">Reference proteome</keyword>
<feature type="region of interest" description="Disordered" evidence="2">
    <location>
        <begin position="346"/>
        <end position="379"/>
    </location>
</feature>
<evidence type="ECO:0000313" key="3">
    <source>
        <dbReference type="EMBL" id="KAL0114873.1"/>
    </source>
</evidence>
<feature type="region of interest" description="Disordered" evidence="2">
    <location>
        <begin position="1"/>
        <end position="113"/>
    </location>
</feature>
<protein>
    <submittedName>
        <fullName evidence="3">Uncharacterized protein</fullName>
    </submittedName>
</protein>
<dbReference type="Proteomes" id="UP001430953">
    <property type="component" value="Unassembled WGS sequence"/>
</dbReference>
<reference evidence="3 4" key="1">
    <citation type="submission" date="2023-03" db="EMBL/GenBank/DDBJ databases">
        <title>High recombination rates correlate with genetic variation in Cardiocondyla obscurior ants.</title>
        <authorList>
            <person name="Errbii M."/>
        </authorList>
    </citation>
    <scope>NUCLEOTIDE SEQUENCE [LARGE SCALE GENOMIC DNA]</scope>
    <source>
        <strain evidence="3">Alpha-2009</strain>
        <tissue evidence="3">Whole body</tissue>
    </source>
</reference>
<proteinExistence type="predicted"/>
<feature type="region of interest" description="Disordered" evidence="2">
    <location>
        <begin position="418"/>
        <end position="459"/>
    </location>
</feature>